<organism evidence="2 3">
    <name type="scientific">Tetrahymena thermophila (strain SB210)</name>
    <dbReference type="NCBI Taxonomy" id="312017"/>
    <lineage>
        <taxon>Eukaryota</taxon>
        <taxon>Sar</taxon>
        <taxon>Alveolata</taxon>
        <taxon>Ciliophora</taxon>
        <taxon>Intramacronucleata</taxon>
        <taxon>Oligohymenophorea</taxon>
        <taxon>Hymenostomatida</taxon>
        <taxon>Tetrahymenina</taxon>
        <taxon>Tetrahymenidae</taxon>
        <taxon>Tetrahymena</taxon>
    </lineage>
</organism>
<sequence>MAFNYIHSFLINQLSSLAKLSRNKKIKKSNQIQLNKNIQYIMRQLPHGAYIKFFRLGPGQNYQVFSNIAKQITGRLQFLLYIFLSICFKQKYQVQIVNVISLHKTKQINQYLIINQLLYLFVLFIHLQLINQLNFINCYSIFLKKKINDIIDQILRRIRRIQKLFIFISLGSPYQS</sequence>
<keyword evidence="1" id="KW-1133">Transmembrane helix</keyword>
<name>W7X5Q0_TETTS</name>
<evidence type="ECO:0000313" key="2">
    <source>
        <dbReference type="EMBL" id="EWS71688.1"/>
    </source>
</evidence>
<keyword evidence="1" id="KW-0472">Membrane</keyword>
<dbReference type="Proteomes" id="UP000009168">
    <property type="component" value="Unassembled WGS sequence"/>
</dbReference>
<gene>
    <name evidence="2" type="ORF">TTHERM_001400720</name>
</gene>
<feature type="non-terminal residue" evidence="2">
    <location>
        <position position="176"/>
    </location>
</feature>
<reference evidence="3" key="1">
    <citation type="journal article" date="2006" name="PLoS Biol.">
        <title>Macronuclear genome sequence of the ciliate Tetrahymena thermophila, a model eukaryote.</title>
        <authorList>
            <person name="Eisen J.A."/>
            <person name="Coyne R.S."/>
            <person name="Wu M."/>
            <person name="Wu D."/>
            <person name="Thiagarajan M."/>
            <person name="Wortman J.R."/>
            <person name="Badger J.H."/>
            <person name="Ren Q."/>
            <person name="Amedeo P."/>
            <person name="Jones K.M."/>
            <person name="Tallon L.J."/>
            <person name="Delcher A.L."/>
            <person name="Salzberg S.L."/>
            <person name="Silva J.C."/>
            <person name="Haas B.J."/>
            <person name="Majoros W.H."/>
            <person name="Farzad M."/>
            <person name="Carlton J.M."/>
            <person name="Smith R.K. Jr."/>
            <person name="Garg J."/>
            <person name="Pearlman R.E."/>
            <person name="Karrer K.M."/>
            <person name="Sun L."/>
            <person name="Manning G."/>
            <person name="Elde N.C."/>
            <person name="Turkewitz A.P."/>
            <person name="Asai D.J."/>
            <person name="Wilkes D.E."/>
            <person name="Wang Y."/>
            <person name="Cai H."/>
            <person name="Collins K."/>
            <person name="Stewart B.A."/>
            <person name="Lee S.R."/>
            <person name="Wilamowska K."/>
            <person name="Weinberg Z."/>
            <person name="Ruzzo W.L."/>
            <person name="Wloga D."/>
            <person name="Gaertig J."/>
            <person name="Frankel J."/>
            <person name="Tsao C.-C."/>
            <person name="Gorovsky M.A."/>
            <person name="Keeling P.J."/>
            <person name="Waller R.F."/>
            <person name="Patron N.J."/>
            <person name="Cherry J.M."/>
            <person name="Stover N.A."/>
            <person name="Krieger C.J."/>
            <person name="del Toro C."/>
            <person name="Ryder H.F."/>
            <person name="Williamson S.C."/>
            <person name="Barbeau R.A."/>
            <person name="Hamilton E.P."/>
            <person name="Orias E."/>
        </authorList>
    </citation>
    <scope>NUCLEOTIDE SEQUENCE [LARGE SCALE GENOMIC DNA]</scope>
    <source>
        <strain evidence="3">SB210</strain>
    </source>
</reference>
<evidence type="ECO:0000313" key="3">
    <source>
        <dbReference type="Proteomes" id="UP000009168"/>
    </source>
</evidence>
<proteinExistence type="predicted"/>
<dbReference type="GeneID" id="24442299"/>
<dbReference type="KEGG" id="tet:TTHERM_001400720"/>
<keyword evidence="3" id="KW-1185">Reference proteome</keyword>
<keyword evidence="1 2" id="KW-0812">Transmembrane</keyword>
<accession>W7X5Q0</accession>
<dbReference type="InParanoid" id="W7X5Q0"/>
<dbReference type="AlphaFoldDB" id="W7X5Q0"/>
<protein>
    <submittedName>
        <fullName evidence="2">Transmembrane protein, putative</fullName>
    </submittedName>
</protein>
<feature type="transmembrane region" description="Helical" evidence="1">
    <location>
        <begin position="111"/>
        <end position="130"/>
    </location>
</feature>
<evidence type="ECO:0000256" key="1">
    <source>
        <dbReference type="SAM" id="Phobius"/>
    </source>
</evidence>
<dbReference type="EMBL" id="GG662433">
    <property type="protein sequence ID" value="EWS71688.1"/>
    <property type="molecule type" value="Genomic_DNA"/>
</dbReference>
<dbReference type="RefSeq" id="XP_012655778.1">
    <property type="nucleotide sequence ID" value="XM_012800324.1"/>
</dbReference>